<dbReference type="GO" id="GO:0071555">
    <property type="term" value="P:cell wall organization"/>
    <property type="evidence" value="ECO:0007669"/>
    <property type="project" value="UniProtKB-KW"/>
</dbReference>
<comment type="function">
    <text evidence="3">Lytic transglycosylase with a strong preference for naked glycan strands that lack stem peptides.</text>
</comment>
<name>A0A933NW89_9HYPH</name>
<keyword evidence="3" id="KW-0472">Membrane</keyword>
<evidence type="ECO:0000256" key="1">
    <source>
        <dbReference type="ARBA" id="ARBA00023239"/>
    </source>
</evidence>
<dbReference type="InterPro" id="IPR012997">
    <property type="entry name" value="RplA"/>
</dbReference>
<keyword evidence="1 3" id="KW-0456">Lyase</keyword>
<dbReference type="InterPro" id="IPR034718">
    <property type="entry name" value="RlpA"/>
</dbReference>
<evidence type="ECO:0000256" key="4">
    <source>
        <dbReference type="RuleBase" id="RU003495"/>
    </source>
</evidence>
<dbReference type="EC" id="4.2.2.-" evidence="3"/>
<accession>A0A933NW89</accession>
<dbReference type="GO" id="GO:0008932">
    <property type="term" value="F:lytic endotransglycosylase activity"/>
    <property type="evidence" value="ECO:0007669"/>
    <property type="project" value="UniProtKB-UniRule"/>
</dbReference>
<dbReference type="PROSITE" id="PS51257">
    <property type="entry name" value="PROKAR_LIPOPROTEIN"/>
    <property type="match status" value="1"/>
</dbReference>
<dbReference type="PANTHER" id="PTHR34183:SF1">
    <property type="entry name" value="ENDOLYTIC PEPTIDOGLYCAN TRANSGLYCOSYLASE RLPA"/>
    <property type="match status" value="1"/>
</dbReference>
<evidence type="ECO:0000256" key="2">
    <source>
        <dbReference type="ARBA" id="ARBA00023316"/>
    </source>
</evidence>
<feature type="signal peptide" evidence="5">
    <location>
        <begin position="1"/>
        <end position="25"/>
    </location>
</feature>
<evidence type="ECO:0000313" key="7">
    <source>
        <dbReference type="EMBL" id="MBI4921649.1"/>
    </source>
</evidence>
<proteinExistence type="inferred from homology"/>
<comment type="similarity">
    <text evidence="3 4">Belongs to the RlpA family.</text>
</comment>
<keyword evidence="3" id="KW-0449">Lipoprotein</keyword>
<organism evidence="7 8">
    <name type="scientific">Devosia nanyangense</name>
    <dbReference type="NCBI Taxonomy" id="1228055"/>
    <lineage>
        <taxon>Bacteria</taxon>
        <taxon>Pseudomonadati</taxon>
        <taxon>Pseudomonadota</taxon>
        <taxon>Alphaproteobacteria</taxon>
        <taxon>Hyphomicrobiales</taxon>
        <taxon>Devosiaceae</taxon>
        <taxon>Devosia</taxon>
    </lineage>
</organism>
<dbReference type="SUPFAM" id="SSF50685">
    <property type="entry name" value="Barwin-like endoglucanases"/>
    <property type="match status" value="1"/>
</dbReference>
<dbReference type="Gene3D" id="2.40.40.10">
    <property type="entry name" value="RlpA-like domain"/>
    <property type="match status" value="1"/>
</dbReference>
<gene>
    <name evidence="3" type="primary">rlpA</name>
    <name evidence="7" type="ORF">HY834_07850</name>
</gene>
<feature type="domain" description="RlpA-like protein double-psi beta-barrel" evidence="6">
    <location>
        <begin position="86"/>
        <end position="174"/>
    </location>
</feature>
<dbReference type="GO" id="GO:0009279">
    <property type="term" value="C:cell outer membrane"/>
    <property type="evidence" value="ECO:0007669"/>
    <property type="project" value="TreeGrafter"/>
</dbReference>
<dbReference type="GO" id="GO:0000270">
    <property type="term" value="P:peptidoglycan metabolic process"/>
    <property type="evidence" value="ECO:0007669"/>
    <property type="project" value="UniProtKB-UniRule"/>
</dbReference>
<protein>
    <recommendedName>
        <fullName evidence="3">Endolytic peptidoglycan transglycosylase RlpA</fullName>
        <ecNumber evidence="3">4.2.2.-</ecNumber>
    </recommendedName>
</protein>
<sequence>MGLNFRGWRLLALTLLIVPVLAACASNSGSHVKRAAFTSKEFGVAVSPRVTKAKYPPRGGGRYLPGKPYTVRGVTYTPVEGPGYVARGEASWYGQDFHGRRTANGEIFGAYYLTAASPVLPVPSYARVTNLENGRSVMVRINDRGPYMQGRVADLSYETAQVLGFMNRGSAQIEIRYVGPAPLNGDDNRMLMASLNTTTRMEALGDTRIAMLETPPPPAPAPSRPTGRDPFSGGLIGDIIGLFGYAETGDATVNGAIEAANAMATRPGALEEWRNSVDDDARKLRLELGVFADQVAATSIAEQFALLGAVDEETVRIGDHSATRLTLTHLKPGVARADVVSLARQLGLTDIVLY</sequence>
<evidence type="ECO:0000256" key="3">
    <source>
        <dbReference type="HAMAP-Rule" id="MF_02071"/>
    </source>
</evidence>
<dbReference type="Pfam" id="PF03330">
    <property type="entry name" value="DPBB_1"/>
    <property type="match status" value="1"/>
</dbReference>
<dbReference type="Proteomes" id="UP000782610">
    <property type="component" value="Unassembled WGS sequence"/>
</dbReference>
<dbReference type="AlphaFoldDB" id="A0A933NW89"/>
<dbReference type="HAMAP" id="MF_02071">
    <property type="entry name" value="RlpA"/>
    <property type="match status" value="1"/>
</dbReference>
<comment type="subcellular location">
    <subcellularLocation>
        <location evidence="3">Cell membrane</location>
        <topology evidence="3">Lipid-anchor</topology>
    </subcellularLocation>
</comment>
<feature type="chain" id="PRO_5038035535" description="Endolytic peptidoglycan transglycosylase RlpA" evidence="5">
    <location>
        <begin position="26"/>
        <end position="354"/>
    </location>
</feature>
<comment type="caution">
    <text evidence="7">The sequence shown here is derived from an EMBL/GenBank/DDBJ whole genome shotgun (WGS) entry which is preliminary data.</text>
</comment>
<dbReference type="InterPro" id="IPR036908">
    <property type="entry name" value="RlpA-like_sf"/>
</dbReference>
<keyword evidence="2 3" id="KW-0961">Cell wall biogenesis/degradation</keyword>
<dbReference type="EMBL" id="JACRAF010000022">
    <property type="protein sequence ID" value="MBI4921649.1"/>
    <property type="molecule type" value="Genomic_DNA"/>
</dbReference>
<dbReference type="InterPro" id="IPR009009">
    <property type="entry name" value="RlpA-like_DPBB"/>
</dbReference>
<evidence type="ECO:0000256" key="5">
    <source>
        <dbReference type="SAM" id="SignalP"/>
    </source>
</evidence>
<dbReference type="CDD" id="cd22268">
    <property type="entry name" value="DPBB_RlpA-like"/>
    <property type="match status" value="1"/>
</dbReference>
<reference evidence="7" key="1">
    <citation type="submission" date="2020-07" db="EMBL/GenBank/DDBJ databases">
        <title>Huge and variable diversity of episymbiotic CPR bacteria and DPANN archaea in groundwater ecosystems.</title>
        <authorList>
            <person name="He C.Y."/>
            <person name="Keren R."/>
            <person name="Whittaker M."/>
            <person name="Farag I.F."/>
            <person name="Doudna J."/>
            <person name="Cate J.H.D."/>
            <person name="Banfield J.F."/>
        </authorList>
    </citation>
    <scope>NUCLEOTIDE SEQUENCE</scope>
    <source>
        <strain evidence="7">NC_groundwater_1586_Pr3_B-0.1um_66_15</strain>
    </source>
</reference>
<dbReference type="GO" id="GO:0005886">
    <property type="term" value="C:plasma membrane"/>
    <property type="evidence" value="ECO:0007669"/>
    <property type="project" value="UniProtKB-SubCell"/>
</dbReference>
<keyword evidence="5" id="KW-0732">Signal</keyword>
<dbReference type="NCBIfam" id="TIGR00413">
    <property type="entry name" value="rlpA"/>
    <property type="match status" value="1"/>
</dbReference>
<evidence type="ECO:0000313" key="8">
    <source>
        <dbReference type="Proteomes" id="UP000782610"/>
    </source>
</evidence>
<evidence type="ECO:0000259" key="6">
    <source>
        <dbReference type="Pfam" id="PF03330"/>
    </source>
</evidence>
<keyword evidence="3" id="KW-0564">Palmitate</keyword>
<keyword evidence="3" id="KW-1003">Cell membrane</keyword>
<dbReference type="PANTHER" id="PTHR34183">
    <property type="entry name" value="ENDOLYTIC PEPTIDOGLYCAN TRANSGLYCOSYLASE RLPA"/>
    <property type="match status" value="1"/>
</dbReference>